<evidence type="ECO:0000313" key="1">
    <source>
        <dbReference type="EMBL" id="HIX50978.1"/>
    </source>
</evidence>
<dbReference type="EMBL" id="DXEW01000033">
    <property type="protein sequence ID" value="HIX50978.1"/>
    <property type="molecule type" value="Genomic_DNA"/>
</dbReference>
<comment type="caution">
    <text evidence="1">The sequence shown here is derived from an EMBL/GenBank/DDBJ whole genome shotgun (WGS) entry which is preliminary data.</text>
</comment>
<sequence>MLEKEINSHGASRFPHGEQDPLVYLAADAAADDRILTLQKAYDGGFITQGQLRQIARNMP</sequence>
<evidence type="ECO:0000313" key="2">
    <source>
        <dbReference type="Proteomes" id="UP000886847"/>
    </source>
</evidence>
<dbReference type="AlphaFoldDB" id="A0A9D2AV27"/>
<organism evidence="1 2">
    <name type="scientific">Candidatus Borkfalkia faecavium</name>
    <dbReference type="NCBI Taxonomy" id="2838508"/>
    <lineage>
        <taxon>Bacteria</taxon>
        <taxon>Bacillati</taxon>
        <taxon>Bacillota</taxon>
        <taxon>Clostridia</taxon>
        <taxon>Christensenellales</taxon>
        <taxon>Christensenellaceae</taxon>
        <taxon>Candidatus Borkfalkia</taxon>
    </lineage>
</organism>
<gene>
    <name evidence="1" type="ORF">H9851_06860</name>
</gene>
<proteinExistence type="predicted"/>
<reference evidence="1" key="1">
    <citation type="journal article" date="2021" name="PeerJ">
        <title>Extensive microbial diversity within the chicken gut microbiome revealed by metagenomics and culture.</title>
        <authorList>
            <person name="Gilroy R."/>
            <person name="Ravi A."/>
            <person name="Getino M."/>
            <person name="Pursley I."/>
            <person name="Horton D.L."/>
            <person name="Alikhan N.F."/>
            <person name="Baker D."/>
            <person name="Gharbi K."/>
            <person name="Hall N."/>
            <person name="Watson M."/>
            <person name="Adriaenssens E.M."/>
            <person name="Foster-Nyarko E."/>
            <person name="Jarju S."/>
            <person name="Secka A."/>
            <person name="Antonio M."/>
            <person name="Oren A."/>
            <person name="Chaudhuri R.R."/>
            <person name="La Ragione R."/>
            <person name="Hildebrand F."/>
            <person name="Pallen M.J."/>
        </authorList>
    </citation>
    <scope>NUCLEOTIDE SEQUENCE</scope>
    <source>
        <strain evidence="1">2189</strain>
    </source>
</reference>
<reference evidence="1" key="2">
    <citation type="submission" date="2021-04" db="EMBL/GenBank/DDBJ databases">
        <authorList>
            <person name="Gilroy R."/>
        </authorList>
    </citation>
    <scope>NUCLEOTIDE SEQUENCE</scope>
    <source>
        <strain evidence="1">2189</strain>
    </source>
</reference>
<dbReference type="Proteomes" id="UP000886847">
    <property type="component" value="Unassembled WGS sequence"/>
</dbReference>
<accession>A0A9D2AV27</accession>
<name>A0A9D2AV27_9FIRM</name>
<protein>
    <submittedName>
        <fullName evidence="1">Uncharacterized protein</fullName>
    </submittedName>
</protein>